<dbReference type="InterPro" id="IPR041426">
    <property type="entry name" value="Mos1_HTH"/>
</dbReference>
<evidence type="ECO:0000259" key="1">
    <source>
        <dbReference type="Pfam" id="PF17906"/>
    </source>
</evidence>
<evidence type="ECO:0000313" key="4">
    <source>
        <dbReference type="Proteomes" id="UP001196413"/>
    </source>
</evidence>
<dbReference type="Pfam" id="PF17906">
    <property type="entry name" value="HTH_48"/>
    <property type="match status" value="1"/>
</dbReference>
<feature type="domain" description="Mos1 transposase HTH" evidence="1">
    <location>
        <begin position="33"/>
        <end position="79"/>
    </location>
</feature>
<keyword evidence="4" id="KW-1185">Reference proteome</keyword>
<name>A0AAD5QHB8_PARTN</name>
<proteinExistence type="predicted"/>
<dbReference type="Proteomes" id="UP001196413">
    <property type="component" value="Unassembled WGS sequence"/>
</dbReference>
<gene>
    <name evidence="2" type="ORF">KIN20_008218</name>
    <name evidence="3" type="ORF">KIN20_008220</name>
</gene>
<dbReference type="AlphaFoldDB" id="A0AAD5QHB8"/>
<evidence type="ECO:0000313" key="3">
    <source>
        <dbReference type="EMBL" id="KAJ1352033.1"/>
    </source>
</evidence>
<dbReference type="Gene3D" id="1.10.10.1450">
    <property type="match status" value="1"/>
</dbReference>
<sequence length="143" mass="16355">MILVSINCAYSCEHFDTQLACTCSKMELSWVQICLLLVHEWCKGESASETTRKISGAWSDNLATEKTARKWLAKFKTGKNNLGDQSRSGHQRKALLSVRASSLAFFPDAPFVHKYKVNLSRRQLHISKYRQVVYQNVGKKMRN</sequence>
<reference evidence="3" key="1">
    <citation type="submission" date="2021-06" db="EMBL/GenBank/DDBJ databases">
        <title>Parelaphostrongylus tenuis whole genome reference sequence.</title>
        <authorList>
            <person name="Garwood T.J."/>
            <person name="Larsen P.A."/>
            <person name="Fountain-Jones N.M."/>
            <person name="Garbe J.R."/>
            <person name="Macchietto M.G."/>
            <person name="Kania S.A."/>
            <person name="Gerhold R.W."/>
            <person name="Richards J.E."/>
            <person name="Wolf T.M."/>
        </authorList>
    </citation>
    <scope>NUCLEOTIDE SEQUENCE</scope>
    <source>
        <strain evidence="3">MNPRO001-30</strain>
        <tissue evidence="3">Meninges</tissue>
    </source>
</reference>
<organism evidence="3 4">
    <name type="scientific">Parelaphostrongylus tenuis</name>
    <name type="common">Meningeal worm</name>
    <dbReference type="NCBI Taxonomy" id="148309"/>
    <lineage>
        <taxon>Eukaryota</taxon>
        <taxon>Metazoa</taxon>
        <taxon>Ecdysozoa</taxon>
        <taxon>Nematoda</taxon>
        <taxon>Chromadorea</taxon>
        <taxon>Rhabditida</taxon>
        <taxon>Rhabditina</taxon>
        <taxon>Rhabditomorpha</taxon>
        <taxon>Strongyloidea</taxon>
        <taxon>Metastrongylidae</taxon>
        <taxon>Parelaphostrongylus</taxon>
    </lineage>
</organism>
<protein>
    <recommendedName>
        <fullName evidence="1">Mos1 transposase HTH domain-containing protein</fullName>
    </recommendedName>
</protein>
<accession>A0AAD5QHB8</accession>
<dbReference type="EMBL" id="JAHQIW010001293">
    <property type="protein sequence ID" value="KAJ1352031.1"/>
    <property type="molecule type" value="Genomic_DNA"/>
</dbReference>
<comment type="caution">
    <text evidence="3">The sequence shown here is derived from an EMBL/GenBank/DDBJ whole genome shotgun (WGS) entry which is preliminary data.</text>
</comment>
<dbReference type="EMBL" id="JAHQIW010001293">
    <property type="protein sequence ID" value="KAJ1352033.1"/>
    <property type="molecule type" value="Genomic_DNA"/>
</dbReference>
<evidence type="ECO:0000313" key="2">
    <source>
        <dbReference type="EMBL" id="KAJ1352031.1"/>
    </source>
</evidence>